<evidence type="ECO:0000256" key="1">
    <source>
        <dbReference type="SAM" id="MobiDB-lite"/>
    </source>
</evidence>
<sequence length="180" mass="18921">MRFSMLGCALTATLVCAACSQGSQQPAAPAPSASSPGMPATPAPPAAAATMAARPAVAPVYLFDLLRRPDFVKTLDALHGVQVLPAWVRTGGTATPVQTMQVGGKSMLLVTACKPHDCPTERVALLYDAGDHAMWGLFAQRSGNLPPAVDPGDSSQDRLTWLGEPDPSRRELLRDALYAR</sequence>
<dbReference type="Gene3D" id="3.40.1420.10">
    <property type="entry name" value="Inhibitor of vertebrate lysozyme"/>
    <property type="match status" value="1"/>
</dbReference>
<reference evidence="3 4" key="1">
    <citation type="submission" date="2024-06" db="EMBL/GenBank/DDBJ databases">
        <authorList>
            <person name="Woo H."/>
        </authorList>
    </citation>
    <scope>NUCLEOTIDE SEQUENCE [LARGE SCALE GENOMIC DNA]</scope>
    <source>
        <strain evidence="3 4">Si-c</strain>
    </source>
</reference>
<feature type="region of interest" description="Disordered" evidence="1">
    <location>
        <begin position="26"/>
        <end position="46"/>
    </location>
</feature>
<keyword evidence="2" id="KW-0732">Signal</keyword>
<evidence type="ECO:0000256" key="2">
    <source>
        <dbReference type="SAM" id="SignalP"/>
    </source>
</evidence>
<proteinExistence type="predicted"/>
<evidence type="ECO:0000313" key="3">
    <source>
        <dbReference type="EMBL" id="MEW9572949.1"/>
    </source>
</evidence>
<keyword evidence="4" id="KW-1185">Reference proteome</keyword>
<protein>
    <submittedName>
        <fullName evidence="3">Ivy family c-type lysozyme inhibitor</fullName>
    </submittedName>
</protein>
<dbReference type="RefSeq" id="WP_367855011.1">
    <property type="nucleotide sequence ID" value="NZ_JBFOHK010000004.1"/>
</dbReference>
<name>A0ABV3QGY8_9GAMM</name>
<dbReference type="InterPro" id="IPR036501">
    <property type="entry name" value="Inhibitor_vert_lysozyme_sf"/>
</dbReference>
<dbReference type="Pfam" id="PF08816">
    <property type="entry name" value="Ivy"/>
    <property type="match status" value="1"/>
</dbReference>
<gene>
    <name evidence="3" type="ORF">ABQJ54_14425</name>
</gene>
<feature type="chain" id="PRO_5046632779" evidence="2">
    <location>
        <begin position="18"/>
        <end position="180"/>
    </location>
</feature>
<feature type="signal peptide" evidence="2">
    <location>
        <begin position="1"/>
        <end position="17"/>
    </location>
</feature>
<dbReference type="Proteomes" id="UP001556220">
    <property type="component" value="Unassembled WGS sequence"/>
</dbReference>
<comment type="caution">
    <text evidence="3">The sequence shown here is derived from an EMBL/GenBank/DDBJ whole genome shotgun (WGS) entry which is preliminary data.</text>
</comment>
<dbReference type="SUPFAM" id="SSF89872">
    <property type="entry name" value="Inhibitor of vertebrate lysozyme, Ivy"/>
    <property type="match status" value="1"/>
</dbReference>
<feature type="compositionally biased region" description="Low complexity" evidence="1">
    <location>
        <begin position="26"/>
        <end position="38"/>
    </location>
</feature>
<accession>A0ABV3QGY8</accession>
<dbReference type="EMBL" id="JBFOHK010000004">
    <property type="protein sequence ID" value="MEW9572949.1"/>
    <property type="molecule type" value="Genomic_DNA"/>
</dbReference>
<evidence type="ECO:0000313" key="4">
    <source>
        <dbReference type="Proteomes" id="UP001556220"/>
    </source>
</evidence>
<organism evidence="3 4">
    <name type="scientific">Rhodanobacter lycopersici</name>
    <dbReference type="NCBI Taxonomy" id="3162487"/>
    <lineage>
        <taxon>Bacteria</taxon>
        <taxon>Pseudomonadati</taxon>
        <taxon>Pseudomonadota</taxon>
        <taxon>Gammaproteobacteria</taxon>
        <taxon>Lysobacterales</taxon>
        <taxon>Rhodanobacteraceae</taxon>
        <taxon>Rhodanobacter</taxon>
    </lineage>
</organism>